<organism evidence="1 2">
    <name type="scientific">Bdellovibrio bacteriovorus</name>
    <dbReference type="NCBI Taxonomy" id="959"/>
    <lineage>
        <taxon>Bacteria</taxon>
        <taxon>Pseudomonadati</taxon>
        <taxon>Bdellovibrionota</taxon>
        <taxon>Bdellovibrionia</taxon>
        <taxon>Bdellovibrionales</taxon>
        <taxon>Pseudobdellovibrionaceae</taxon>
        <taxon>Bdellovibrio</taxon>
    </lineage>
</organism>
<evidence type="ECO:0000313" key="2">
    <source>
        <dbReference type="Proteomes" id="UP000075391"/>
    </source>
</evidence>
<dbReference type="EMBL" id="LUKF01000014">
    <property type="protein sequence ID" value="KYG63529.1"/>
    <property type="molecule type" value="Genomic_DNA"/>
</dbReference>
<protein>
    <submittedName>
        <fullName evidence="1">Uncharacterized protein</fullName>
    </submittedName>
</protein>
<gene>
    <name evidence="1" type="ORF">AZI85_05085</name>
</gene>
<dbReference type="InterPro" id="IPR029058">
    <property type="entry name" value="AB_hydrolase_fold"/>
</dbReference>
<dbReference type="Gene3D" id="3.40.50.1820">
    <property type="entry name" value="alpha/beta hydrolase"/>
    <property type="match status" value="1"/>
</dbReference>
<dbReference type="SUPFAM" id="SSF53474">
    <property type="entry name" value="alpha/beta-Hydrolases"/>
    <property type="match status" value="1"/>
</dbReference>
<reference evidence="1 2" key="1">
    <citation type="submission" date="2016-03" db="EMBL/GenBank/DDBJ databases">
        <authorList>
            <person name="Ploux O."/>
        </authorList>
    </citation>
    <scope>NUCLEOTIDE SEQUENCE [LARGE SCALE GENOMIC DNA]</scope>
    <source>
        <strain evidence="1 2">BER2</strain>
    </source>
</reference>
<accession>A0A150WJ64</accession>
<dbReference type="Proteomes" id="UP000075391">
    <property type="component" value="Unassembled WGS sequence"/>
</dbReference>
<dbReference type="RefSeq" id="WP_063243865.1">
    <property type="nucleotide sequence ID" value="NZ_CP168967.1"/>
</dbReference>
<sequence length="540" mass="60750">MEQFNSSRIEFPAENAPILTDASGQYPEPLNFLFTNIVSWIPRGEPKLFSAMCNPDVWGQRLKDPRLKNSSQLQGALIQKYFQDCRAELETGDNSYFANMSMLTMKYDPFGHPFLRRVVLNFPGNVKLKGLLGLKGDFKRRPLVVIRLGIFANSEDFKAERAWMMMLFEQSPFNVLLLENMSSGQFVANNNQFSFGGYDEGIQNILLAKLLNDNNEPLSQLVDSVHFFGISLGGHGVLFASLLNKFNSSSRPLIQSFTALCPVVDLNATMLSLTNSGVKSAFVDLWGRQRLSALGTKMPALVSYESFSFLSTAITEVARTYKGGLSYISSVKLPPGMKDGPDFWGLNNFWKFYKNVEQPVLIYATEQDPAVPFNINSQRIQNKDIKIESKNIRVVDLPQGIHCSLPITYDWGALTTLLQSQILSHSPNFKMTEKSLSIELTDEEWKGFFDKGSSVKFTVEEPGKKSGFVTVELELENAAGKEKTMNLSLPLSQFDFRFLNKELSGSEQEMIVRWLNQNLRFTLDTTTGKAILKASWPVAQ</sequence>
<proteinExistence type="predicted"/>
<dbReference type="OrthoDB" id="5287591at2"/>
<evidence type="ECO:0000313" key="1">
    <source>
        <dbReference type="EMBL" id="KYG63529.1"/>
    </source>
</evidence>
<dbReference type="AlphaFoldDB" id="A0A150WJ64"/>
<comment type="caution">
    <text evidence="1">The sequence shown here is derived from an EMBL/GenBank/DDBJ whole genome shotgun (WGS) entry which is preliminary data.</text>
</comment>
<name>A0A150WJ64_BDEBC</name>